<dbReference type="OMA" id="CIDIRAD"/>
<dbReference type="EnsemblFungi" id="MAPG_02953T0">
    <property type="protein sequence ID" value="MAPG_02953T0"/>
    <property type="gene ID" value="MAPG_02953"/>
</dbReference>
<dbReference type="Proteomes" id="UP000011715">
    <property type="component" value="Unassembled WGS sequence"/>
</dbReference>
<evidence type="ECO:0000256" key="1">
    <source>
        <dbReference type="SAM" id="SignalP"/>
    </source>
</evidence>
<evidence type="ECO:0000313" key="2">
    <source>
        <dbReference type="EMBL" id="KLU83904.1"/>
    </source>
</evidence>
<dbReference type="AlphaFoldDB" id="A0A0C4DSR5"/>
<proteinExistence type="predicted"/>
<protein>
    <recommendedName>
        <fullName evidence="5">Ecp2 effector protein domain-containing protein</fullName>
    </recommendedName>
</protein>
<name>A0A0C4DSR5_MAGP6</name>
<reference evidence="4" key="1">
    <citation type="submission" date="2010-05" db="EMBL/GenBank/DDBJ databases">
        <title>The genome sequence of Magnaporthe poae strain ATCC 64411.</title>
        <authorList>
            <person name="Ma L.-J."/>
            <person name="Dead R."/>
            <person name="Young S."/>
            <person name="Zeng Q."/>
            <person name="Koehrsen M."/>
            <person name="Alvarado L."/>
            <person name="Berlin A."/>
            <person name="Chapman S.B."/>
            <person name="Chen Z."/>
            <person name="Freedman E."/>
            <person name="Gellesch M."/>
            <person name="Goldberg J."/>
            <person name="Griggs A."/>
            <person name="Gujja S."/>
            <person name="Heilman E.R."/>
            <person name="Heiman D."/>
            <person name="Hepburn T."/>
            <person name="Howarth C."/>
            <person name="Jen D."/>
            <person name="Larson L."/>
            <person name="Mehta T."/>
            <person name="Neiman D."/>
            <person name="Pearson M."/>
            <person name="Roberts A."/>
            <person name="Saif S."/>
            <person name="Shea T."/>
            <person name="Shenoy N."/>
            <person name="Sisk P."/>
            <person name="Stolte C."/>
            <person name="Sykes S."/>
            <person name="Walk T."/>
            <person name="White J."/>
            <person name="Yandava C."/>
            <person name="Haas B."/>
            <person name="Nusbaum C."/>
            <person name="Birren B."/>
        </authorList>
    </citation>
    <scope>NUCLEOTIDE SEQUENCE [LARGE SCALE GENOMIC DNA]</scope>
    <source>
        <strain evidence="4">ATCC 64411 / 73-15</strain>
    </source>
</reference>
<accession>A0A0C4DSR5</accession>
<gene>
    <name evidence="2" type="ORF">MAPG_02953</name>
</gene>
<feature type="chain" id="PRO_5009385304" description="Ecp2 effector protein domain-containing protein" evidence="1">
    <location>
        <begin position="21"/>
        <end position="139"/>
    </location>
</feature>
<dbReference type="EMBL" id="ADBL01000716">
    <property type="status" value="NOT_ANNOTATED_CDS"/>
    <property type="molecule type" value="Genomic_DNA"/>
</dbReference>
<reference evidence="2" key="3">
    <citation type="submission" date="2011-03" db="EMBL/GenBank/DDBJ databases">
        <title>Annotation of Magnaporthe poae ATCC 64411.</title>
        <authorList>
            <person name="Ma L.-J."/>
            <person name="Dead R."/>
            <person name="Young S.K."/>
            <person name="Zeng Q."/>
            <person name="Gargeya S."/>
            <person name="Fitzgerald M."/>
            <person name="Haas B."/>
            <person name="Abouelleil A."/>
            <person name="Alvarado L."/>
            <person name="Arachchi H.M."/>
            <person name="Berlin A."/>
            <person name="Brown A."/>
            <person name="Chapman S.B."/>
            <person name="Chen Z."/>
            <person name="Dunbar C."/>
            <person name="Freedman E."/>
            <person name="Gearin G."/>
            <person name="Gellesch M."/>
            <person name="Goldberg J."/>
            <person name="Griggs A."/>
            <person name="Gujja S."/>
            <person name="Heiman D."/>
            <person name="Howarth C."/>
            <person name="Larson L."/>
            <person name="Lui A."/>
            <person name="MacDonald P.J.P."/>
            <person name="Mehta T."/>
            <person name="Montmayeur A."/>
            <person name="Murphy C."/>
            <person name="Neiman D."/>
            <person name="Pearson M."/>
            <person name="Priest M."/>
            <person name="Roberts A."/>
            <person name="Saif S."/>
            <person name="Shea T."/>
            <person name="Shenoy N."/>
            <person name="Sisk P."/>
            <person name="Stolte C."/>
            <person name="Sykes S."/>
            <person name="Yandava C."/>
            <person name="Wortman J."/>
            <person name="Nusbaum C."/>
            <person name="Birren B."/>
        </authorList>
    </citation>
    <scope>NUCLEOTIDE SEQUENCE</scope>
    <source>
        <strain evidence="2">ATCC 64411</strain>
    </source>
</reference>
<reference evidence="3" key="4">
    <citation type="journal article" date="2015" name="G3 (Bethesda)">
        <title>Genome sequences of three phytopathogenic species of the Magnaporthaceae family of fungi.</title>
        <authorList>
            <person name="Okagaki L.H."/>
            <person name="Nunes C.C."/>
            <person name="Sailsbery J."/>
            <person name="Clay B."/>
            <person name="Brown D."/>
            <person name="John T."/>
            <person name="Oh Y."/>
            <person name="Young N."/>
            <person name="Fitzgerald M."/>
            <person name="Haas B.J."/>
            <person name="Zeng Q."/>
            <person name="Young S."/>
            <person name="Adiconis X."/>
            <person name="Fan L."/>
            <person name="Levin J.Z."/>
            <person name="Mitchell T.K."/>
            <person name="Okubara P.A."/>
            <person name="Farman M.L."/>
            <person name="Kohn L.M."/>
            <person name="Birren B."/>
            <person name="Ma L.-J."/>
            <person name="Dean R.A."/>
        </authorList>
    </citation>
    <scope>NUCLEOTIDE SEQUENCE</scope>
    <source>
        <strain evidence="3">ATCC 64411 / 73-15</strain>
    </source>
</reference>
<keyword evidence="4" id="KW-1185">Reference proteome</keyword>
<dbReference type="EMBL" id="GL876967">
    <property type="protein sequence ID" value="KLU83904.1"/>
    <property type="molecule type" value="Genomic_DNA"/>
</dbReference>
<dbReference type="OrthoDB" id="5179683at2759"/>
<dbReference type="VEuPathDB" id="FungiDB:MAPG_02953"/>
<dbReference type="eggNOG" id="ENOG502T3XG">
    <property type="taxonomic scope" value="Eukaryota"/>
</dbReference>
<reference evidence="2" key="2">
    <citation type="submission" date="2010-05" db="EMBL/GenBank/DDBJ databases">
        <title>The Genome Sequence of Magnaporthe poae strain ATCC 64411.</title>
        <authorList>
            <consortium name="The Broad Institute Genome Sequencing Platform"/>
            <consortium name="Broad Institute Genome Sequencing Center for Infectious Disease"/>
            <person name="Ma L.-J."/>
            <person name="Dead R."/>
            <person name="Young S."/>
            <person name="Zeng Q."/>
            <person name="Koehrsen M."/>
            <person name="Alvarado L."/>
            <person name="Berlin A."/>
            <person name="Chapman S.B."/>
            <person name="Chen Z."/>
            <person name="Freedman E."/>
            <person name="Gellesch M."/>
            <person name="Goldberg J."/>
            <person name="Griggs A."/>
            <person name="Gujja S."/>
            <person name="Heilman E.R."/>
            <person name="Heiman D."/>
            <person name="Hepburn T."/>
            <person name="Howarth C."/>
            <person name="Jen D."/>
            <person name="Larson L."/>
            <person name="Mehta T."/>
            <person name="Neiman D."/>
            <person name="Pearson M."/>
            <person name="Roberts A."/>
            <person name="Saif S."/>
            <person name="Shea T."/>
            <person name="Shenoy N."/>
            <person name="Sisk P."/>
            <person name="Stolte C."/>
            <person name="Sykes S."/>
            <person name="Walk T."/>
            <person name="White J."/>
            <person name="Yandava C."/>
            <person name="Haas B."/>
            <person name="Nusbaum C."/>
            <person name="Birren B."/>
        </authorList>
    </citation>
    <scope>NUCLEOTIDE SEQUENCE</scope>
    <source>
        <strain evidence="2">ATCC 64411</strain>
    </source>
</reference>
<reference evidence="3" key="5">
    <citation type="submission" date="2015-06" db="UniProtKB">
        <authorList>
            <consortium name="EnsemblFungi"/>
        </authorList>
    </citation>
    <scope>IDENTIFICATION</scope>
    <source>
        <strain evidence="3">ATCC 64411</strain>
    </source>
</reference>
<evidence type="ECO:0000313" key="4">
    <source>
        <dbReference type="Proteomes" id="UP000011715"/>
    </source>
</evidence>
<feature type="signal peptide" evidence="1">
    <location>
        <begin position="1"/>
        <end position="20"/>
    </location>
</feature>
<organism evidence="3 4">
    <name type="scientific">Magnaporthiopsis poae (strain ATCC 64411 / 73-15)</name>
    <name type="common">Kentucky bluegrass fungus</name>
    <name type="synonym">Magnaporthe poae</name>
    <dbReference type="NCBI Taxonomy" id="644358"/>
    <lineage>
        <taxon>Eukaryota</taxon>
        <taxon>Fungi</taxon>
        <taxon>Dikarya</taxon>
        <taxon>Ascomycota</taxon>
        <taxon>Pezizomycotina</taxon>
        <taxon>Sordariomycetes</taxon>
        <taxon>Sordariomycetidae</taxon>
        <taxon>Magnaporthales</taxon>
        <taxon>Magnaporthaceae</taxon>
        <taxon>Magnaporthiopsis</taxon>
    </lineage>
</organism>
<sequence length="139" mass="14717">MKTSSVLAAICAAFLGVADCAPTGQQPQDLQPRAGSSWMDAYSLPSFAGFHKRYEVPHGQCIDIRADFPPGTAAGLSSVQNGPRGTTECTLFAFPDCNVRPGFDNDLGDRLGSGGVHQDLDDPEISWGNKAQAIKCFAL</sequence>
<keyword evidence="1" id="KW-0732">Signal</keyword>
<evidence type="ECO:0000313" key="3">
    <source>
        <dbReference type="EnsemblFungi" id="MAPG_02953T0"/>
    </source>
</evidence>
<evidence type="ECO:0008006" key="5">
    <source>
        <dbReference type="Google" id="ProtNLM"/>
    </source>
</evidence>